<dbReference type="EMBL" id="MSFL01000020">
    <property type="protein sequence ID" value="PWY76216.1"/>
    <property type="molecule type" value="Genomic_DNA"/>
</dbReference>
<name>A0A317VPD6_9EURO</name>
<feature type="region of interest" description="Disordered" evidence="1">
    <location>
        <begin position="10"/>
        <end position="61"/>
    </location>
</feature>
<feature type="compositionally biased region" description="Pro residues" evidence="1">
    <location>
        <begin position="16"/>
        <end position="31"/>
    </location>
</feature>
<accession>A0A317VPD6</accession>
<feature type="compositionally biased region" description="Basic and acidic residues" evidence="1">
    <location>
        <begin position="37"/>
        <end position="53"/>
    </location>
</feature>
<evidence type="ECO:0000313" key="2">
    <source>
        <dbReference type="EMBL" id="PWY76216.1"/>
    </source>
</evidence>
<proteinExistence type="predicted"/>
<evidence type="ECO:0000256" key="1">
    <source>
        <dbReference type="SAM" id="MobiDB-lite"/>
    </source>
</evidence>
<dbReference type="AlphaFoldDB" id="A0A317VPD6"/>
<keyword evidence="3" id="KW-1185">Reference proteome</keyword>
<protein>
    <submittedName>
        <fullName evidence="2">Uncharacterized protein</fullName>
    </submittedName>
</protein>
<organism evidence="2 3">
    <name type="scientific">Aspergillus heteromorphus CBS 117.55</name>
    <dbReference type="NCBI Taxonomy" id="1448321"/>
    <lineage>
        <taxon>Eukaryota</taxon>
        <taxon>Fungi</taxon>
        <taxon>Dikarya</taxon>
        <taxon>Ascomycota</taxon>
        <taxon>Pezizomycotina</taxon>
        <taxon>Eurotiomycetes</taxon>
        <taxon>Eurotiomycetidae</taxon>
        <taxon>Eurotiales</taxon>
        <taxon>Aspergillaceae</taxon>
        <taxon>Aspergillus</taxon>
        <taxon>Aspergillus subgen. Circumdati</taxon>
    </lineage>
</organism>
<gene>
    <name evidence="2" type="ORF">BO70DRAFT_363789</name>
</gene>
<comment type="caution">
    <text evidence="2">The sequence shown here is derived from an EMBL/GenBank/DDBJ whole genome shotgun (WGS) entry which is preliminary data.</text>
</comment>
<dbReference type="Proteomes" id="UP000247233">
    <property type="component" value="Unassembled WGS sequence"/>
</dbReference>
<dbReference type="VEuPathDB" id="FungiDB:BO70DRAFT_363789"/>
<evidence type="ECO:0000313" key="3">
    <source>
        <dbReference type="Proteomes" id="UP000247233"/>
    </source>
</evidence>
<dbReference type="RefSeq" id="XP_025397580.1">
    <property type="nucleotide sequence ID" value="XM_025543654.1"/>
</dbReference>
<reference evidence="2 3" key="1">
    <citation type="submission" date="2016-12" db="EMBL/GenBank/DDBJ databases">
        <title>The genomes of Aspergillus section Nigri reveals drivers in fungal speciation.</title>
        <authorList>
            <consortium name="DOE Joint Genome Institute"/>
            <person name="Vesth T.C."/>
            <person name="Nybo J."/>
            <person name="Theobald S."/>
            <person name="Brandl J."/>
            <person name="Frisvad J.C."/>
            <person name="Nielsen K.F."/>
            <person name="Lyhne E.K."/>
            <person name="Kogle M.E."/>
            <person name="Kuo A."/>
            <person name="Riley R."/>
            <person name="Clum A."/>
            <person name="Nolan M."/>
            <person name="Lipzen A."/>
            <person name="Salamov A."/>
            <person name="Henrissat B."/>
            <person name="Wiebenga A."/>
            <person name="De Vries R.P."/>
            <person name="Grigoriev I.V."/>
            <person name="Mortensen U.H."/>
            <person name="Andersen M.R."/>
            <person name="Baker S.E."/>
        </authorList>
    </citation>
    <scope>NUCLEOTIDE SEQUENCE [LARGE SCALE GENOMIC DNA]</scope>
    <source>
        <strain evidence="2 3">CBS 117.55</strain>
    </source>
</reference>
<dbReference type="GeneID" id="37065891"/>
<sequence>MGHALIRLCRTEGPASLPPSHPHPHPHPNPFIPACQPERHDRFPTSPPHKDASNHTAPSIH</sequence>